<evidence type="ECO:0000256" key="6">
    <source>
        <dbReference type="ARBA" id="ARBA00022989"/>
    </source>
</evidence>
<dbReference type="Pfam" id="PF02653">
    <property type="entry name" value="BPD_transp_2"/>
    <property type="match status" value="1"/>
</dbReference>
<dbReference type="PANTHER" id="PTHR32196">
    <property type="entry name" value="ABC TRANSPORTER PERMEASE PROTEIN YPHD-RELATED-RELATED"/>
    <property type="match status" value="1"/>
</dbReference>
<feature type="transmembrane region" description="Helical" evidence="8">
    <location>
        <begin position="276"/>
        <end position="295"/>
    </location>
</feature>
<dbReference type="GO" id="GO:0005886">
    <property type="term" value="C:plasma membrane"/>
    <property type="evidence" value="ECO:0007669"/>
    <property type="project" value="UniProtKB-SubCell"/>
</dbReference>
<evidence type="ECO:0000313" key="9">
    <source>
        <dbReference type="EMBL" id="CAB4877623.1"/>
    </source>
</evidence>
<feature type="transmembrane region" description="Helical" evidence="8">
    <location>
        <begin position="78"/>
        <end position="97"/>
    </location>
</feature>
<evidence type="ECO:0000256" key="2">
    <source>
        <dbReference type="ARBA" id="ARBA00022448"/>
    </source>
</evidence>
<proteinExistence type="predicted"/>
<keyword evidence="2" id="KW-0813">Transport</keyword>
<feature type="transmembrane region" description="Helical" evidence="8">
    <location>
        <begin position="53"/>
        <end position="72"/>
    </location>
</feature>
<dbReference type="CDD" id="cd06579">
    <property type="entry name" value="TM_PBP1_transp_AraH_like"/>
    <property type="match status" value="1"/>
</dbReference>
<evidence type="ECO:0000256" key="1">
    <source>
        <dbReference type="ARBA" id="ARBA00004651"/>
    </source>
</evidence>
<keyword evidence="4" id="KW-0997">Cell inner membrane</keyword>
<keyword evidence="3" id="KW-1003">Cell membrane</keyword>
<organism evidence="9">
    <name type="scientific">freshwater metagenome</name>
    <dbReference type="NCBI Taxonomy" id="449393"/>
    <lineage>
        <taxon>unclassified sequences</taxon>
        <taxon>metagenomes</taxon>
        <taxon>ecological metagenomes</taxon>
    </lineage>
</organism>
<gene>
    <name evidence="9" type="ORF">UFOPK3402_01042</name>
</gene>
<sequence length="328" mass="33254">MSAIATMTPKRTARPAVGAPQRLVFGLTVLFVVVLLAATLTTDGFYSVQNIKAIVNAASLVGIIAVGMTYIVISGNLFSLSVGITAAVCAMTFLWALRFGMIAGIIITIAFGATVIGLQGLLVGYTGANPIIVTIGAGALQEAVATWISGGVSVYPPDGGPDYAFLAGPLLGIPFPVYVFAGVVIIGGIVLKRSTFGREIYLMGESPRAGRAAGLPITRLTTGAFVVTGICVAIAGILIGAFNQSGTLTATGTLTVDSISAVLVGGTAVVGGRGSVWRTAVGALIVAAIGDLLLLRGYSTPVQLLVLGLIVTTVVILSYVNSGQGRRA</sequence>
<reference evidence="9" key="1">
    <citation type="submission" date="2020-05" db="EMBL/GenBank/DDBJ databases">
        <authorList>
            <person name="Chiriac C."/>
            <person name="Salcher M."/>
            <person name="Ghai R."/>
            <person name="Kavagutti S V."/>
        </authorList>
    </citation>
    <scope>NUCLEOTIDE SEQUENCE</scope>
</reference>
<feature type="transmembrane region" description="Helical" evidence="8">
    <location>
        <begin position="248"/>
        <end position="269"/>
    </location>
</feature>
<dbReference type="AlphaFoldDB" id="A0A6J7ECW0"/>
<feature type="transmembrane region" description="Helical" evidence="8">
    <location>
        <begin position="104"/>
        <end position="125"/>
    </location>
</feature>
<feature type="transmembrane region" description="Helical" evidence="8">
    <location>
        <begin position="163"/>
        <end position="191"/>
    </location>
</feature>
<name>A0A6J7ECW0_9ZZZZ</name>
<evidence type="ECO:0000256" key="8">
    <source>
        <dbReference type="SAM" id="Phobius"/>
    </source>
</evidence>
<feature type="transmembrane region" description="Helical" evidence="8">
    <location>
        <begin position="212"/>
        <end position="242"/>
    </location>
</feature>
<keyword evidence="6 8" id="KW-1133">Transmembrane helix</keyword>
<accession>A0A6J7ECW0</accession>
<keyword evidence="5 8" id="KW-0812">Transmembrane</keyword>
<dbReference type="InterPro" id="IPR001851">
    <property type="entry name" value="ABC_transp_permease"/>
</dbReference>
<evidence type="ECO:0000256" key="3">
    <source>
        <dbReference type="ARBA" id="ARBA00022475"/>
    </source>
</evidence>
<dbReference type="GO" id="GO:0022857">
    <property type="term" value="F:transmembrane transporter activity"/>
    <property type="evidence" value="ECO:0007669"/>
    <property type="project" value="InterPro"/>
</dbReference>
<evidence type="ECO:0000256" key="7">
    <source>
        <dbReference type="ARBA" id="ARBA00023136"/>
    </source>
</evidence>
<dbReference type="EMBL" id="CAFBLS010000119">
    <property type="protein sequence ID" value="CAB4877623.1"/>
    <property type="molecule type" value="Genomic_DNA"/>
</dbReference>
<evidence type="ECO:0000256" key="5">
    <source>
        <dbReference type="ARBA" id="ARBA00022692"/>
    </source>
</evidence>
<comment type="subcellular location">
    <subcellularLocation>
        <location evidence="1">Cell membrane</location>
        <topology evidence="1">Multi-pass membrane protein</topology>
    </subcellularLocation>
</comment>
<keyword evidence="7 8" id="KW-0472">Membrane</keyword>
<protein>
    <submittedName>
        <fullName evidence="9">Unannotated protein</fullName>
    </submittedName>
</protein>
<feature type="transmembrane region" description="Helical" evidence="8">
    <location>
        <begin position="23"/>
        <end position="41"/>
    </location>
</feature>
<evidence type="ECO:0000256" key="4">
    <source>
        <dbReference type="ARBA" id="ARBA00022519"/>
    </source>
</evidence>
<dbReference type="PANTHER" id="PTHR32196:SF21">
    <property type="entry name" value="ABC TRANSPORTER PERMEASE PROTEIN YPHD-RELATED"/>
    <property type="match status" value="1"/>
</dbReference>
<feature type="transmembrane region" description="Helical" evidence="8">
    <location>
        <begin position="301"/>
        <end position="320"/>
    </location>
</feature>